<evidence type="ECO:0000259" key="7">
    <source>
        <dbReference type="PROSITE" id="PS51900"/>
    </source>
</evidence>
<dbReference type="InterPro" id="IPR013762">
    <property type="entry name" value="Integrase-like_cat_sf"/>
</dbReference>
<evidence type="ECO:0000256" key="5">
    <source>
        <dbReference type="PROSITE-ProRule" id="PRU01248"/>
    </source>
</evidence>
<gene>
    <name evidence="8" type="ORF">C1J01_38790</name>
</gene>
<dbReference type="Proteomes" id="UP000249304">
    <property type="component" value="Unassembled WGS sequence"/>
</dbReference>
<feature type="domain" description="Tyr recombinase" evidence="6">
    <location>
        <begin position="168"/>
        <end position="438"/>
    </location>
</feature>
<dbReference type="Gene3D" id="1.10.443.10">
    <property type="entry name" value="Intergrase catalytic core"/>
    <property type="match status" value="1"/>
</dbReference>
<dbReference type="PROSITE" id="PS51900">
    <property type="entry name" value="CB"/>
    <property type="match status" value="1"/>
</dbReference>
<comment type="similarity">
    <text evidence="1">Belongs to the 'phage' integrase family.</text>
</comment>
<comment type="caution">
    <text evidence="8">The sequence shown here is derived from an EMBL/GenBank/DDBJ whole genome shotgun (WGS) entry which is preliminary data.</text>
</comment>
<dbReference type="InterPro" id="IPR002104">
    <property type="entry name" value="Integrase_catalytic"/>
</dbReference>
<evidence type="ECO:0000256" key="3">
    <source>
        <dbReference type="ARBA" id="ARBA00023125"/>
    </source>
</evidence>
<evidence type="ECO:0000256" key="4">
    <source>
        <dbReference type="ARBA" id="ARBA00023172"/>
    </source>
</evidence>
<evidence type="ECO:0000256" key="2">
    <source>
        <dbReference type="ARBA" id="ARBA00022908"/>
    </source>
</evidence>
<dbReference type="PROSITE" id="PS51898">
    <property type="entry name" value="TYR_RECOMBINASE"/>
    <property type="match status" value="1"/>
</dbReference>
<dbReference type="GO" id="GO:0006310">
    <property type="term" value="P:DNA recombination"/>
    <property type="evidence" value="ECO:0007669"/>
    <property type="project" value="UniProtKB-KW"/>
</dbReference>
<dbReference type="GO" id="GO:0003677">
    <property type="term" value="F:DNA binding"/>
    <property type="evidence" value="ECO:0007669"/>
    <property type="project" value="UniProtKB-UniRule"/>
</dbReference>
<keyword evidence="3 5" id="KW-0238">DNA-binding</keyword>
<dbReference type="InterPro" id="IPR004107">
    <property type="entry name" value="Integrase_SAM-like_N"/>
</dbReference>
<accession>A0A2W2D9G2</accession>
<organism evidence="8 9">
    <name type="scientific">Nonomuraea aridisoli</name>
    <dbReference type="NCBI Taxonomy" id="2070368"/>
    <lineage>
        <taxon>Bacteria</taxon>
        <taxon>Bacillati</taxon>
        <taxon>Actinomycetota</taxon>
        <taxon>Actinomycetes</taxon>
        <taxon>Streptosporangiales</taxon>
        <taxon>Streptosporangiaceae</taxon>
        <taxon>Nonomuraea</taxon>
    </lineage>
</organism>
<dbReference type="PANTHER" id="PTHR30349">
    <property type="entry name" value="PHAGE INTEGRASE-RELATED"/>
    <property type="match status" value="1"/>
</dbReference>
<name>A0A2W2D9G2_9ACTN</name>
<dbReference type="EMBL" id="POUD01000263">
    <property type="protein sequence ID" value="PZG08642.1"/>
    <property type="molecule type" value="Genomic_DNA"/>
</dbReference>
<keyword evidence="2" id="KW-0229">DNA integration</keyword>
<dbReference type="PANTHER" id="PTHR30349:SF64">
    <property type="entry name" value="PROPHAGE INTEGRASE INTD-RELATED"/>
    <property type="match status" value="1"/>
</dbReference>
<dbReference type="SUPFAM" id="SSF56349">
    <property type="entry name" value="DNA breaking-rejoining enzymes"/>
    <property type="match status" value="2"/>
</dbReference>
<dbReference type="OrthoDB" id="1822491at2"/>
<keyword evidence="4" id="KW-0233">DNA recombination</keyword>
<keyword evidence="9" id="KW-1185">Reference proteome</keyword>
<dbReference type="InterPro" id="IPR010998">
    <property type="entry name" value="Integrase_recombinase_N"/>
</dbReference>
<dbReference type="GO" id="GO:0015074">
    <property type="term" value="P:DNA integration"/>
    <property type="evidence" value="ECO:0007669"/>
    <property type="project" value="UniProtKB-KW"/>
</dbReference>
<dbReference type="InterPro" id="IPR011010">
    <property type="entry name" value="DNA_brk_join_enz"/>
</dbReference>
<proteinExistence type="inferred from homology"/>
<dbReference type="Pfam" id="PF00589">
    <property type="entry name" value="Phage_integrase"/>
    <property type="match status" value="1"/>
</dbReference>
<dbReference type="InterPro" id="IPR044068">
    <property type="entry name" value="CB"/>
</dbReference>
<evidence type="ECO:0000256" key="1">
    <source>
        <dbReference type="ARBA" id="ARBA00008857"/>
    </source>
</evidence>
<evidence type="ECO:0000313" key="9">
    <source>
        <dbReference type="Proteomes" id="UP000249304"/>
    </source>
</evidence>
<evidence type="ECO:0000259" key="6">
    <source>
        <dbReference type="PROSITE" id="PS51898"/>
    </source>
</evidence>
<sequence length="449" mass="51269">MDRLGFSRKRTGRDGKPRYTAYYLDLKGKEKSAGTFSSKKEADRAWRDAESLVAQGRVGDPRRGRQTFERYVLDTWLPNHEIEATTRQSYTYTIHRHLIPEFGEMRMIDILPEHVRAWVATMKKNGVSPATIKYAKVLLSAIFTTALNDQVTYLHPCRGVKTPPVPRKPRTIITPEQFDVLYRALPDADSRLLVETSIETGLRWGELTELRVKDLAQRSRILTVSRAVVEVNPKFHPTGGRFIVKEYPKDREFRRFKLTAQIMAKLEAHIQEEGLGAHDLLFVWTQDSKAKPILRLAPNPAELGLTEPNEKGRSYRHGTLSAYTAGKCRCEHCRSAFAIYRADRRSSGKDSPREPRRRATDGHISADWFRRQIWKPALKEADLGITVRIHDLRHAHASWLLAGGADLQVVKERLGHASIATTEKYLHTLDDADETALDAFSKIRNRSAR</sequence>
<reference evidence="8 9" key="1">
    <citation type="submission" date="2018-01" db="EMBL/GenBank/DDBJ databases">
        <title>Draft genome sequence of Nonomuraea sp. KC333.</title>
        <authorList>
            <person name="Sahin N."/>
            <person name="Saygin H."/>
            <person name="Ay H."/>
        </authorList>
    </citation>
    <scope>NUCLEOTIDE SEQUENCE [LARGE SCALE GENOMIC DNA]</scope>
    <source>
        <strain evidence="8 9">KC333</strain>
    </source>
</reference>
<evidence type="ECO:0000313" key="8">
    <source>
        <dbReference type="EMBL" id="PZG08642.1"/>
    </source>
</evidence>
<dbReference type="Gene3D" id="1.10.150.130">
    <property type="match status" value="1"/>
</dbReference>
<feature type="domain" description="Core-binding (CB)" evidence="7">
    <location>
        <begin position="59"/>
        <end position="147"/>
    </location>
</feature>
<protein>
    <submittedName>
        <fullName evidence="8">Integrase</fullName>
    </submittedName>
</protein>
<dbReference type="InterPro" id="IPR050090">
    <property type="entry name" value="Tyrosine_recombinase_XerCD"/>
</dbReference>
<dbReference type="Pfam" id="PF14659">
    <property type="entry name" value="Phage_int_SAM_3"/>
    <property type="match status" value="1"/>
</dbReference>
<dbReference type="AlphaFoldDB" id="A0A2W2D9G2"/>